<proteinExistence type="predicted"/>
<gene>
    <name evidence="1" type="ORF">UFOVP787_44</name>
</gene>
<name>A0A6J5NSV6_9CAUD</name>
<evidence type="ECO:0000313" key="1">
    <source>
        <dbReference type="EMBL" id="CAB4162459.1"/>
    </source>
</evidence>
<protein>
    <submittedName>
        <fullName evidence="1">Uncharacterized protein</fullName>
    </submittedName>
</protein>
<reference evidence="1" key="1">
    <citation type="submission" date="2020-04" db="EMBL/GenBank/DDBJ databases">
        <authorList>
            <person name="Chiriac C."/>
            <person name="Salcher M."/>
            <person name="Ghai R."/>
            <person name="Kavagutti S V."/>
        </authorList>
    </citation>
    <scope>NUCLEOTIDE SEQUENCE</scope>
</reference>
<dbReference type="EMBL" id="LR796734">
    <property type="protein sequence ID" value="CAB4162459.1"/>
    <property type="molecule type" value="Genomic_DNA"/>
</dbReference>
<accession>A0A6J5NSV6</accession>
<sequence length="73" mass="8710">MNLNENDDFGFTFKTDEELIPQTDRIKLETIRNLIIPFLDNLAKDPDKPNIHWPNRKEKIEAFKKKINKIIDD</sequence>
<organism evidence="1">
    <name type="scientific">uncultured Caudovirales phage</name>
    <dbReference type="NCBI Taxonomy" id="2100421"/>
    <lineage>
        <taxon>Viruses</taxon>
        <taxon>Duplodnaviria</taxon>
        <taxon>Heunggongvirae</taxon>
        <taxon>Uroviricota</taxon>
        <taxon>Caudoviricetes</taxon>
        <taxon>Peduoviridae</taxon>
        <taxon>Maltschvirus</taxon>
        <taxon>Maltschvirus maltsch</taxon>
    </lineage>
</organism>